<dbReference type="NCBIfam" id="TIGR01730">
    <property type="entry name" value="RND_mfp"/>
    <property type="match status" value="1"/>
</dbReference>
<dbReference type="Gene3D" id="2.40.50.100">
    <property type="match status" value="1"/>
</dbReference>
<comment type="similarity">
    <text evidence="2">Belongs to the membrane fusion protein (MFP) (TC 8.A.1) family.</text>
</comment>
<dbReference type="STRING" id="699218.HMPREF0889_0841"/>
<feature type="domain" description="CusB-like beta-barrel" evidence="7">
    <location>
        <begin position="209"/>
        <end position="279"/>
    </location>
</feature>
<keyword evidence="3" id="KW-0813">Transport</keyword>
<sequence length="363" mass="38932">MKRNKWLIGIGLLIAMSVLAGGCGKKISPPPEPQLVKTVTVGGTMDSDTKTTYAGTVRGRYESKLAFQVGGRITARYVQLGSRVQRGQVLMTLNPQDLQSAVQQTQAQVDAATAQVKLAQENYGRFQKLYQEEAVSAAALDQAKTAYRQAAAQYQQALAARQLQRNQLAYTQLTADAPGVISFVNGDPGQVVAAGMPVLTLVHDGDWEVEIHVPENKVADFTVGKTVSVSFWALANAACRGMVREVAPMADPVTKTYTVRVSLWQPPAGMQLGMTAGVVNAAAPKVPQGTYRLPLAAIYQTGHTPHVWVVTKNNRLQLQAVKILAFDDDAVQVGGLSAGAQVVTAGVNLLYEGEQVRTESEET</sequence>
<evidence type="ECO:0000259" key="7">
    <source>
        <dbReference type="Pfam" id="PF25954"/>
    </source>
</evidence>
<evidence type="ECO:0000256" key="3">
    <source>
        <dbReference type="ARBA" id="ARBA00022448"/>
    </source>
</evidence>
<dbReference type="Pfam" id="PF25917">
    <property type="entry name" value="BSH_RND"/>
    <property type="match status" value="1"/>
</dbReference>
<dbReference type="GO" id="GO:0015562">
    <property type="term" value="F:efflux transmembrane transporter activity"/>
    <property type="evidence" value="ECO:0007669"/>
    <property type="project" value="TreeGrafter"/>
</dbReference>
<dbReference type="PROSITE" id="PS51257">
    <property type="entry name" value="PROKAR_LIPOPROTEIN"/>
    <property type="match status" value="1"/>
</dbReference>
<organism evidence="9 10">
    <name type="scientific">Megasphaera lornae</name>
    <dbReference type="NCBI Taxonomy" id="1000568"/>
    <lineage>
        <taxon>Bacteria</taxon>
        <taxon>Bacillati</taxon>
        <taxon>Bacillota</taxon>
        <taxon>Negativicutes</taxon>
        <taxon>Veillonellales</taxon>
        <taxon>Veillonellaceae</taxon>
        <taxon>Megasphaera</taxon>
    </lineage>
</organism>
<gene>
    <name evidence="9" type="ORF">HMPREF0889_0841</name>
</gene>
<feature type="coiled-coil region" evidence="4">
    <location>
        <begin position="102"/>
        <end position="160"/>
    </location>
</feature>
<feature type="domain" description="Multidrug resistance protein MdtA-like C-terminal permuted SH3" evidence="8">
    <location>
        <begin position="294"/>
        <end position="347"/>
    </location>
</feature>
<comment type="caution">
    <text evidence="9">The sequence shown here is derived from an EMBL/GenBank/DDBJ whole genome shotgun (WGS) entry which is preliminary data.</text>
</comment>
<dbReference type="RefSeq" id="WP_009381518.1">
    <property type="nucleotide sequence ID" value="NZ_ADGP01000033.1"/>
</dbReference>
<evidence type="ECO:0000259" key="6">
    <source>
        <dbReference type="Pfam" id="PF25917"/>
    </source>
</evidence>
<dbReference type="PANTHER" id="PTHR30469">
    <property type="entry name" value="MULTIDRUG RESISTANCE PROTEIN MDTA"/>
    <property type="match status" value="1"/>
</dbReference>
<evidence type="ECO:0000259" key="8">
    <source>
        <dbReference type="Pfam" id="PF25967"/>
    </source>
</evidence>
<dbReference type="GO" id="GO:1990281">
    <property type="term" value="C:efflux pump complex"/>
    <property type="evidence" value="ECO:0007669"/>
    <property type="project" value="TreeGrafter"/>
</dbReference>
<dbReference type="InterPro" id="IPR058627">
    <property type="entry name" value="MdtA-like_C"/>
</dbReference>
<dbReference type="PANTHER" id="PTHR30469:SF15">
    <property type="entry name" value="HLYD FAMILY OF SECRETION PROTEINS"/>
    <property type="match status" value="1"/>
</dbReference>
<feature type="domain" description="Multidrug resistance protein MdtA-like barrel-sandwich hybrid" evidence="6">
    <location>
        <begin position="68"/>
        <end position="197"/>
    </location>
</feature>
<proteinExistence type="inferred from homology"/>
<dbReference type="Gene3D" id="1.10.287.470">
    <property type="entry name" value="Helix hairpin bin"/>
    <property type="match status" value="1"/>
</dbReference>
<name>D3LX31_9FIRM</name>
<evidence type="ECO:0000313" key="10">
    <source>
        <dbReference type="Proteomes" id="UP000003242"/>
    </source>
</evidence>
<dbReference type="Gene3D" id="2.40.420.20">
    <property type="match status" value="1"/>
</dbReference>
<dbReference type="Pfam" id="PF25954">
    <property type="entry name" value="Beta-barrel_RND_2"/>
    <property type="match status" value="1"/>
</dbReference>
<evidence type="ECO:0000313" key="9">
    <source>
        <dbReference type="EMBL" id="EFD93418.1"/>
    </source>
</evidence>
<dbReference type="EMBL" id="ADGP01000033">
    <property type="protein sequence ID" value="EFD93418.1"/>
    <property type="molecule type" value="Genomic_DNA"/>
</dbReference>
<dbReference type="InterPro" id="IPR058625">
    <property type="entry name" value="MdtA-like_BSH"/>
</dbReference>
<dbReference type="OrthoDB" id="9813967at2"/>
<evidence type="ECO:0000256" key="5">
    <source>
        <dbReference type="SAM" id="SignalP"/>
    </source>
</evidence>
<dbReference type="Pfam" id="PF25967">
    <property type="entry name" value="RND-MFP_C"/>
    <property type="match status" value="1"/>
</dbReference>
<dbReference type="Proteomes" id="UP000003242">
    <property type="component" value="Unassembled WGS sequence"/>
</dbReference>
<reference evidence="10" key="1">
    <citation type="submission" date="2009-12" db="EMBL/GenBank/DDBJ databases">
        <title>Sequence of Clostridiales genomosp. BVAB3 str. UPII9-5.</title>
        <authorList>
            <person name="Madupu R."/>
            <person name="Durkin A.S."/>
            <person name="Torralba M."/>
            <person name="Methe B."/>
            <person name="Sutton G.G."/>
            <person name="Strausberg R.L."/>
            <person name="Nelson K.E."/>
        </authorList>
    </citation>
    <scope>NUCLEOTIDE SEQUENCE [LARGE SCALE GENOMIC DNA]</scope>
    <source>
        <strain evidence="10">28L</strain>
    </source>
</reference>
<keyword evidence="5" id="KW-0732">Signal</keyword>
<dbReference type="InterPro" id="IPR006143">
    <property type="entry name" value="RND_pump_MFP"/>
</dbReference>
<feature type="signal peptide" evidence="5">
    <location>
        <begin position="1"/>
        <end position="20"/>
    </location>
</feature>
<evidence type="ECO:0000256" key="4">
    <source>
        <dbReference type="SAM" id="Coils"/>
    </source>
</evidence>
<dbReference type="AlphaFoldDB" id="D3LX31"/>
<dbReference type="eggNOG" id="COG0845">
    <property type="taxonomic scope" value="Bacteria"/>
</dbReference>
<evidence type="ECO:0000256" key="2">
    <source>
        <dbReference type="ARBA" id="ARBA00009477"/>
    </source>
</evidence>
<evidence type="ECO:0000256" key="1">
    <source>
        <dbReference type="ARBA" id="ARBA00004196"/>
    </source>
</evidence>
<comment type="subcellular location">
    <subcellularLocation>
        <location evidence="1">Cell envelope</location>
    </subcellularLocation>
</comment>
<dbReference type="Gene3D" id="2.40.30.170">
    <property type="match status" value="1"/>
</dbReference>
<dbReference type="SUPFAM" id="SSF111369">
    <property type="entry name" value="HlyD-like secretion proteins"/>
    <property type="match status" value="1"/>
</dbReference>
<feature type="chain" id="PRO_5038651124" evidence="5">
    <location>
        <begin position="21"/>
        <end position="363"/>
    </location>
</feature>
<accession>D3LX31</accession>
<protein>
    <submittedName>
        <fullName evidence="9">Efflux transporter, RND family, MFP subunit</fullName>
    </submittedName>
</protein>
<dbReference type="InterPro" id="IPR058792">
    <property type="entry name" value="Beta-barrel_RND_2"/>
</dbReference>
<keyword evidence="4" id="KW-0175">Coiled coil</keyword>